<feature type="transmembrane region" description="Helical" evidence="1">
    <location>
        <begin position="117"/>
        <end position="139"/>
    </location>
</feature>
<dbReference type="AlphaFoldDB" id="A0A859FB08"/>
<keyword evidence="1" id="KW-0812">Transmembrane</keyword>
<evidence type="ECO:0008006" key="4">
    <source>
        <dbReference type="Google" id="ProtNLM"/>
    </source>
</evidence>
<dbReference type="RefSeq" id="WP_176008022.1">
    <property type="nucleotide sequence ID" value="NZ_CP041372.2"/>
</dbReference>
<evidence type="ECO:0000313" key="3">
    <source>
        <dbReference type="Proteomes" id="UP000318138"/>
    </source>
</evidence>
<gene>
    <name evidence="2" type="ORF">FLK61_24695</name>
</gene>
<dbReference type="KEGG" id="psua:FLK61_24695"/>
<feature type="transmembrane region" description="Helical" evidence="1">
    <location>
        <begin position="145"/>
        <end position="167"/>
    </location>
</feature>
<name>A0A859FB08_9BACI</name>
<keyword evidence="1" id="KW-1133">Transmembrane helix</keyword>
<feature type="transmembrane region" description="Helical" evidence="1">
    <location>
        <begin position="37"/>
        <end position="56"/>
    </location>
</feature>
<keyword evidence="3" id="KW-1185">Reference proteome</keyword>
<proteinExistence type="predicted"/>
<keyword evidence="1" id="KW-0472">Membrane</keyword>
<dbReference type="Proteomes" id="UP000318138">
    <property type="component" value="Chromosome"/>
</dbReference>
<protein>
    <recommendedName>
        <fullName evidence="4">M50 family peptidase</fullName>
    </recommendedName>
</protein>
<sequence>MQQLKAILFFLLTAFMGAAVILLIFELGPDLDVLSGAPIILTVLFVFLSMLIHIAIHEAGHYVAGRIAKFRLLAFRLWFLVWEDQNGRMQFRMERARGFLGMCAMTPTQEPVKKSAFLLYISGGILVNLTTAIVAFSALPYAPSPILASALYMFGVIGIFTGIINLLPISAQGVMSDGLIIWSILFRRPIAERLMQAQLVSAKSVAGVRPRDFDLPAFDPNETRSDAEKAFVIYHYYQAIDAREWDEAERILHYLEAHLLQTASPAHLPIYYELCFMACLRNHIDTAQSHYQKAEPLLKKDNDVNGLRVKAYYAYYVENDATFAAELCRKAEDVAPLFAVKGNAMMEEDLVRELMRKL</sequence>
<evidence type="ECO:0000313" key="2">
    <source>
        <dbReference type="EMBL" id="QKS69978.1"/>
    </source>
</evidence>
<accession>A0A859FB08</accession>
<feature type="transmembrane region" description="Helical" evidence="1">
    <location>
        <begin position="7"/>
        <end position="25"/>
    </location>
</feature>
<reference evidence="3" key="1">
    <citation type="submission" date="2019-07" db="EMBL/GenBank/DDBJ databases">
        <title>Bacillus alkalisoli sp. nov. isolated from saline soil.</title>
        <authorList>
            <person name="Sun J.-Q."/>
            <person name="Xu L."/>
        </authorList>
    </citation>
    <scope>NUCLEOTIDE SEQUENCE [LARGE SCALE GENOMIC DNA]</scope>
    <source>
        <strain evidence="3">M4U3P1</strain>
    </source>
</reference>
<dbReference type="EMBL" id="CP041372">
    <property type="protein sequence ID" value="QKS69978.1"/>
    <property type="molecule type" value="Genomic_DNA"/>
</dbReference>
<evidence type="ECO:0000256" key="1">
    <source>
        <dbReference type="SAM" id="Phobius"/>
    </source>
</evidence>
<organism evidence="2 3">
    <name type="scientific">Paenalkalicoccus suaedae</name>
    <dbReference type="NCBI Taxonomy" id="2592382"/>
    <lineage>
        <taxon>Bacteria</taxon>
        <taxon>Bacillati</taxon>
        <taxon>Bacillota</taxon>
        <taxon>Bacilli</taxon>
        <taxon>Bacillales</taxon>
        <taxon>Bacillaceae</taxon>
        <taxon>Paenalkalicoccus</taxon>
    </lineage>
</organism>